<dbReference type="SUPFAM" id="SSF47672">
    <property type="entry name" value="Transferrin receptor-like dimerisation domain"/>
    <property type="match status" value="1"/>
</dbReference>
<dbReference type="Gene3D" id="3.40.630.10">
    <property type="entry name" value="Zn peptidases"/>
    <property type="match status" value="1"/>
</dbReference>
<reference evidence="2" key="1">
    <citation type="submission" date="2022-11" db="UniProtKB">
        <authorList>
            <consortium name="WormBaseParasite"/>
        </authorList>
    </citation>
    <scope>IDENTIFICATION</scope>
</reference>
<dbReference type="SUPFAM" id="SSF53187">
    <property type="entry name" value="Zn-dependent exopeptidases"/>
    <property type="match status" value="1"/>
</dbReference>
<evidence type="ECO:0000313" key="1">
    <source>
        <dbReference type="Proteomes" id="UP000887574"/>
    </source>
</evidence>
<keyword evidence="1" id="KW-1185">Reference proteome</keyword>
<protein>
    <submittedName>
        <fullName evidence="2">Transferrin receptor-like dimerisation domain-containing protein</fullName>
    </submittedName>
</protein>
<dbReference type="PANTHER" id="PTHR10404:SF77">
    <property type="entry name" value="GLUTAMATE CARBOXYPEPTIDASE 2 HOMOLOG"/>
    <property type="match status" value="1"/>
</dbReference>
<evidence type="ECO:0000313" key="2">
    <source>
        <dbReference type="WBParaSite" id="jg1027"/>
    </source>
</evidence>
<proteinExistence type="predicted"/>
<dbReference type="InterPro" id="IPR039373">
    <property type="entry name" value="Peptidase_M28B"/>
</dbReference>
<accession>A0A915CL20</accession>
<name>A0A915CL20_9BILA</name>
<dbReference type="GO" id="GO:0004180">
    <property type="term" value="F:carboxypeptidase activity"/>
    <property type="evidence" value="ECO:0007669"/>
    <property type="project" value="TreeGrafter"/>
</dbReference>
<dbReference type="WBParaSite" id="jg1027">
    <property type="protein sequence ID" value="jg1027"/>
    <property type="gene ID" value="jg1027"/>
</dbReference>
<dbReference type="Gene3D" id="1.20.930.40">
    <property type="entry name" value="Transferrin receptor-like, dimerisation domain"/>
    <property type="match status" value="1"/>
</dbReference>
<dbReference type="InterPro" id="IPR036757">
    <property type="entry name" value="TFR-like_dimer_dom_sf"/>
</dbReference>
<dbReference type="AlphaFoldDB" id="A0A915CL20"/>
<organism evidence="1 2">
    <name type="scientific">Ditylenchus dipsaci</name>
    <dbReference type="NCBI Taxonomy" id="166011"/>
    <lineage>
        <taxon>Eukaryota</taxon>
        <taxon>Metazoa</taxon>
        <taxon>Ecdysozoa</taxon>
        <taxon>Nematoda</taxon>
        <taxon>Chromadorea</taxon>
        <taxon>Rhabditida</taxon>
        <taxon>Tylenchina</taxon>
        <taxon>Tylenchomorpha</taxon>
        <taxon>Sphaerularioidea</taxon>
        <taxon>Anguinidae</taxon>
        <taxon>Anguininae</taxon>
        <taxon>Ditylenchus</taxon>
    </lineage>
</organism>
<sequence>MKVPGGGSDHQSFLVYMAIPVVDFLYTNNSGTQYPLYHSMYETPFVNEHLFDTDNFAVHRAVGQYWAELARSFADANILPFNTTIFAQKLLDDASNQLSRLISKANEFLRRAEKFDAMIYKQNQDGFGSLESRRVVPGLNRRLKAVDRCFLNPRY</sequence>
<dbReference type="Proteomes" id="UP000887574">
    <property type="component" value="Unplaced"/>
</dbReference>
<dbReference type="PANTHER" id="PTHR10404">
    <property type="entry name" value="N-ACETYLATED-ALPHA-LINKED ACIDIC DIPEPTIDASE"/>
    <property type="match status" value="1"/>
</dbReference>